<dbReference type="PANTHER" id="PTHR42815">
    <property type="entry name" value="FAD-BINDING, PUTATIVE (AFU_ORTHOLOGUE AFUA_6G07600)-RELATED"/>
    <property type="match status" value="1"/>
</dbReference>
<proteinExistence type="predicted"/>
<dbReference type="InterPro" id="IPR012349">
    <property type="entry name" value="Split_barrel_FMN-bd"/>
</dbReference>
<gene>
    <name evidence="2" type="ORF">JY500_18445</name>
</gene>
<keyword evidence="3" id="KW-1185">Reference proteome</keyword>
<sequence>MTQSLDTIDTVEQLNALLGPVSDISIRKELPRIVPAYRAMIEASPFAILATSGPGGLDASPRGDAPGFVVVEDEQTLLLPERRGNNRADSLRNLIADPRMALLFLIPGVGETLRVNGHAKISVAPDLLARFVVREQMPKCVLVITVETAYYQCSRAIVRSQLWTAPPAAGVPSAGQINAQITGGAIDATEFDRLQPARIQATLY</sequence>
<evidence type="ECO:0000313" key="3">
    <source>
        <dbReference type="Proteomes" id="UP000663570"/>
    </source>
</evidence>
<feature type="domain" description="Pyridoxamine 5'-phosphate oxidase N-terminal" evidence="1">
    <location>
        <begin position="35"/>
        <end position="153"/>
    </location>
</feature>
<dbReference type="EMBL" id="CP071060">
    <property type="protein sequence ID" value="QSI76416.1"/>
    <property type="molecule type" value="Genomic_DNA"/>
</dbReference>
<dbReference type="Pfam" id="PF01243">
    <property type="entry name" value="PNPOx_N"/>
    <property type="match status" value="1"/>
</dbReference>
<organism evidence="2 3">
    <name type="scientific">Niveibacterium microcysteis</name>
    <dbReference type="NCBI Taxonomy" id="2811415"/>
    <lineage>
        <taxon>Bacteria</taxon>
        <taxon>Pseudomonadati</taxon>
        <taxon>Pseudomonadota</taxon>
        <taxon>Betaproteobacteria</taxon>
        <taxon>Rhodocyclales</taxon>
        <taxon>Rhodocyclaceae</taxon>
        <taxon>Niveibacterium</taxon>
    </lineage>
</organism>
<evidence type="ECO:0000259" key="1">
    <source>
        <dbReference type="Pfam" id="PF01243"/>
    </source>
</evidence>
<evidence type="ECO:0000313" key="2">
    <source>
        <dbReference type="EMBL" id="QSI76416.1"/>
    </source>
</evidence>
<protein>
    <submittedName>
        <fullName evidence="2">Pyridoxamine 5'-phosphate oxidase family protein</fullName>
    </submittedName>
</protein>
<accession>A0ABX7M3U3</accession>
<dbReference type="PANTHER" id="PTHR42815:SF2">
    <property type="entry name" value="FAD-BINDING, PUTATIVE (AFU_ORTHOLOGUE AFUA_6G07600)-RELATED"/>
    <property type="match status" value="1"/>
</dbReference>
<dbReference type="InterPro" id="IPR011576">
    <property type="entry name" value="Pyridox_Oxase_N"/>
</dbReference>
<dbReference type="RefSeq" id="WP_206254103.1">
    <property type="nucleotide sequence ID" value="NZ_CP071060.1"/>
</dbReference>
<dbReference type="Gene3D" id="2.30.110.10">
    <property type="entry name" value="Electron Transport, Fmn-binding Protein, Chain A"/>
    <property type="match status" value="1"/>
</dbReference>
<dbReference type="SUPFAM" id="SSF50475">
    <property type="entry name" value="FMN-binding split barrel"/>
    <property type="match status" value="1"/>
</dbReference>
<reference evidence="2 3" key="1">
    <citation type="submission" date="2021-02" db="EMBL/GenBank/DDBJ databases">
        <title>Niveibacterium changnyeongensis HC41.</title>
        <authorList>
            <person name="Kang M."/>
        </authorList>
    </citation>
    <scope>NUCLEOTIDE SEQUENCE [LARGE SCALE GENOMIC DNA]</scope>
    <source>
        <strain evidence="2 3">HC41</strain>
    </source>
</reference>
<dbReference type="Proteomes" id="UP000663570">
    <property type="component" value="Chromosome"/>
</dbReference>
<name>A0ABX7M3U3_9RHOO</name>
<dbReference type="InterPro" id="IPR024029">
    <property type="entry name" value="Pyridox_Oxase_FMN-dep"/>
</dbReference>
<dbReference type="NCBIfam" id="TIGR04025">
    <property type="entry name" value="PPOX_FMN_DR2398"/>
    <property type="match status" value="1"/>
</dbReference>